<comment type="caution">
    <text evidence="1">The sequence shown here is derived from an EMBL/GenBank/DDBJ whole genome shotgun (WGS) entry which is preliminary data.</text>
</comment>
<dbReference type="EMBL" id="CM041538">
    <property type="protein sequence ID" value="KAI3369004.1"/>
    <property type="molecule type" value="Genomic_DNA"/>
</dbReference>
<protein>
    <submittedName>
        <fullName evidence="1">Uncharacterized protein</fullName>
    </submittedName>
</protein>
<dbReference type="Proteomes" id="UP000831701">
    <property type="component" value="Chromosome 8"/>
</dbReference>
<name>A0ACB8WMH2_9TELE</name>
<keyword evidence="2" id="KW-1185">Reference proteome</keyword>
<accession>A0ACB8WMH2</accession>
<reference evidence="1" key="1">
    <citation type="submission" date="2022-04" db="EMBL/GenBank/DDBJ databases">
        <title>Jade perch genome.</title>
        <authorList>
            <person name="Chao B."/>
        </authorList>
    </citation>
    <scope>NUCLEOTIDE SEQUENCE</scope>
    <source>
        <strain evidence="1">CB-2022</strain>
    </source>
</reference>
<organism evidence="1 2">
    <name type="scientific">Scortum barcoo</name>
    <name type="common">barcoo grunter</name>
    <dbReference type="NCBI Taxonomy" id="214431"/>
    <lineage>
        <taxon>Eukaryota</taxon>
        <taxon>Metazoa</taxon>
        <taxon>Chordata</taxon>
        <taxon>Craniata</taxon>
        <taxon>Vertebrata</taxon>
        <taxon>Euteleostomi</taxon>
        <taxon>Actinopterygii</taxon>
        <taxon>Neopterygii</taxon>
        <taxon>Teleostei</taxon>
        <taxon>Neoteleostei</taxon>
        <taxon>Acanthomorphata</taxon>
        <taxon>Eupercaria</taxon>
        <taxon>Centrarchiformes</taxon>
        <taxon>Terapontoidei</taxon>
        <taxon>Terapontidae</taxon>
        <taxon>Scortum</taxon>
    </lineage>
</organism>
<proteinExistence type="predicted"/>
<evidence type="ECO:0000313" key="2">
    <source>
        <dbReference type="Proteomes" id="UP000831701"/>
    </source>
</evidence>
<evidence type="ECO:0000313" key="1">
    <source>
        <dbReference type="EMBL" id="KAI3369004.1"/>
    </source>
</evidence>
<gene>
    <name evidence="1" type="ORF">L3Q82_025974</name>
</gene>
<sequence length="1389" mass="155053">MMAPTVSVILLFGVILEISCVAAIELRFMPDPPTMNISGIHRMNKSDNLELTCRGRQYLRWTTPPTSTRFSTSDCSGSGLFCTTLRISNATVNETGQYQCSYRDLRVEDGKTSVAAYVFVNDYKVPFVPSDKEFDVVFIREGERVVIPCRGSVENLNVTLHTKYPNKELHPDGKDSVWDARTGFTVPSYLISYAGVVSCQTRIGNETFKSPLYIVAVVGYKIYELTVTPPQVRLSVGERLVLSCTATTELNVGIEFNWTHSGQALTSVNGSRPNQGTPHKKKLWNTLELSNKLIVENVTVDHTGDYTCTASSGKMEKSASVFLKVYEKPFIDMKEPWTKVWEINAGVQSTHIPIKYSAYPEPSFKWLKNGQPLRDEYRIKQKSDALTIRGVTEMDAGNYTVILSNKNTKEEQRRSFQLLVNGMLPPHIIEKEVAVDTDVYPYGSSPTLRCTARGFPTPAHIQWQWMSKEDCPKAFELGLAKSEAQLVGCSGWRDISNSTGHHPVERIMTDTDHAQNKIGSSLKIQKAEAHALYRCTAANKVGEDSRIIFFHVTRGLEVSVSPSSEPLEEDHVVLRCKADRLIYRNLAWFRVTNISVSEQILSVQPCRSLALQQEPLLLGVSPILQGTNVTLELPLPNASRRDEGLYACQVENIKTKEKTCLLRRLSLKGLEAARILNNLTDQKVNVSATISLHCDAAGMPVPTVVWTKNNHTVVEGSGVILSQHNQILTIQRVKKEDSGLYTCTACNSRGCDTSQAFLTTEGAEEKTNVELIVPIGSVVIAMFFWLLIVFVIRGRKRPNGIDLKTGYLSMILDSEDMPMDEQCERLTYDANKWEFPRDRLKLGDPLGRGAFGQVVEAAAFGIEKATTCTTVAVKMLKEGATSSEYRALMSELKILIHIGHHLNVVNLLGACTKPGGPLMVIVEYCKHGNLSSYLKSKRGEYSPYKRKRVDSQKWLSAEEDVTEGDLGLGKIAQLDICTGTAVCSRVGDMPLGNSVDAQEGAEDISDLTFNFRTSSVLVNTCDVTHIYEMRHVTTESSDYNHLTMEDLISYSFQVAKGMDFLSSRKCIHRDLAARNILLSENNVVKICDFGLARDVYKDPDYVRKGDARLPLKWMAPETIFDRVYTTQSDVWSFGVLLWEIFSLGASPYPGVCIDESFCRRLKEGTRMRPPEYATTEIYQTMLDCWLDRPTDRPTFTELVEHLGNLLQASAQQDGKDYIPLTAGSETDRSPVTPEPRIPYSRPQSGEILEAQLHYDNPSSLGLSQQSERCSRPLSVKTFEDIPVAHSSVMEGHTDSGMGFSPEEVKGLNQQLTTTPNLSQLLRCKSKESLASESSNQTSGYQSGYHSDDTDTPIYANEEVIMMHNMLKKPPLPKTPDKFNVEIRYSTPPV</sequence>